<keyword evidence="1" id="KW-0732">Signal</keyword>
<dbReference type="GO" id="GO:0006952">
    <property type="term" value="P:defense response"/>
    <property type="evidence" value="ECO:0007669"/>
    <property type="project" value="InterPro"/>
</dbReference>
<dbReference type="EMBL" id="HG994362">
    <property type="protein sequence ID" value="CAF2244475.1"/>
    <property type="molecule type" value="Genomic_DNA"/>
</dbReference>
<dbReference type="KEGG" id="bna:106359829"/>
<feature type="chain" id="PRO_5040560662" evidence="1">
    <location>
        <begin position="30"/>
        <end position="72"/>
    </location>
</feature>
<reference evidence="4 5" key="1">
    <citation type="journal article" date="2014" name="Science">
        <title>Plant genetics. Early allopolyploid evolution in the post-Neolithic Brassica napus oilseed genome.</title>
        <authorList>
            <person name="Chalhoub B."/>
            <person name="Denoeud F."/>
            <person name="Liu S."/>
            <person name="Parkin I.A."/>
            <person name="Tang H."/>
            <person name="Wang X."/>
            <person name="Chiquet J."/>
            <person name="Belcram H."/>
            <person name="Tong C."/>
            <person name="Samans B."/>
            <person name="Correa M."/>
            <person name="Da Silva C."/>
            <person name="Just J."/>
            <person name="Falentin C."/>
            <person name="Koh C.S."/>
            <person name="Le Clainche I."/>
            <person name="Bernard M."/>
            <person name="Bento P."/>
            <person name="Noel B."/>
            <person name="Labadie K."/>
            <person name="Alberti A."/>
            <person name="Charles M."/>
            <person name="Arnaud D."/>
            <person name="Guo H."/>
            <person name="Daviaud C."/>
            <person name="Alamery S."/>
            <person name="Jabbari K."/>
            <person name="Zhao M."/>
            <person name="Edger P.P."/>
            <person name="Chelaifa H."/>
            <person name="Tack D."/>
            <person name="Lassalle G."/>
            <person name="Mestiri I."/>
            <person name="Schnel N."/>
            <person name="Le Paslier M.C."/>
            <person name="Fan G."/>
            <person name="Renault V."/>
            <person name="Bayer P.E."/>
            <person name="Golicz A.A."/>
            <person name="Manoli S."/>
            <person name="Lee T.H."/>
            <person name="Thi V.H."/>
            <person name="Chalabi S."/>
            <person name="Hu Q."/>
            <person name="Fan C."/>
            <person name="Tollenaere R."/>
            <person name="Lu Y."/>
            <person name="Battail C."/>
            <person name="Shen J."/>
            <person name="Sidebottom C.H."/>
            <person name="Wang X."/>
            <person name="Canaguier A."/>
            <person name="Chauveau A."/>
            <person name="Berard A."/>
            <person name="Deniot G."/>
            <person name="Guan M."/>
            <person name="Liu Z."/>
            <person name="Sun F."/>
            <person name="Lim Y.P."/>
            <person name="Lyons E."/>
            <person name="Town C.D."/>
            <person name="Bancroft I."/>
            <person name="Wang X."/>
            <person name="Meng J."/>
            <person name="Ma J."/>
            <person name="Pires J.C."/>
            <person name="King G.J."/>
            <person name="Brunel D."/>
            <person name="Delourme R."/>
            <person name="Renard M."/>
            <person name="Aury J.M."/>
            <person name="Adams K.L."/>
            <person name="Batley J."/>
            <person name="Snowdon R.J."/>
            <person name="Tost J."/>
            <person name="Edwards D."/>
            <person name="Zhou Y."/>
            <person name="Hua W."/>
            <person name="Sharpe A.G."/>
            <person name="Paterson A.H."/>
            <person name="Guan C."/>
            <person name="Wincker P."/>
        </authorList>
    </citation>
    <scope>NUCLEOTIDE SEQUENCE [LARGE SCALE GENOMIC DNA]</scope>
    <source>
        <strain evidence="5">cv. Darmor-bzh</strain>
    </source>
</reference>
<name>A0A078E8A1_BRANA</name>
<dbReference type="STRING" id="3708.A0A078E8A1"/>
<gene>
    <name evidence="4" type="primary">BnaA08g13710D</name>
    <name evidence="3" type="ORF">DARMORV10_A08P20060.1</name>
    <name evidence="2" type="ORF">DARMORV10_C08P10860.1</name>
    <name evidence="4" type="ORF">GSBRNA2T00078817001</name>
</gene>
<evidence type="ECO:0000313" key="5">
    <source>
        <dbReference type="Proteomes" id="UP000028999"/>
    </source>
</evidence>
<dbReference type="PANTHER" id="PTHR37245:SF5">
    <property type="entry name" value="(RAPE) HYPOTHETICAL PROTEIN"/>
    <property type="match status" value="1"/>
</dbReference>
<accession>A0A078E8A1</accession>
<dbReference type="Proteomes" id="UP001295469">
    <property type="component" value="Chromosome C08"/>
</dbReference>
<dbReference type="OrthoDB" id="1872350at2759"/>
<evidence type="ECO:0000313" key="2">
    <source>
        <dbReference type="EMBL" id="CAF2107447.1"/>
    </source>
</evidence>
<protein>
    <submittedName>
        <fullName evidence="2">(rape) hypothetical protein</fullName>
    </submittedName>
    <submittedName>
        <fullName evidence="4">BnaA08g13710D protein</fullName>
    </submittedName>
</protein>
<dbReference type="KEGG" id="bna:106414417"/>
<dbReference type="Gramene" id="CDX97441">
    <property type="protein sequence ID" value="CDX97441"/>
    <property type="gene ID" value="GSBRNA2T00104601001"/>
</dbReference>
<reference evidence="4" key="2">
    <citation type="submission" date="2014-06" db="EMBL/GenBank/DDBJ databases">
        <authorList>
            <person name="Genoscope - CEA"/>
        </authorList>
    </citation>
    <scope>NUCLEOTIDE SEQUENCE</scope>
</reference>
<dbReference type="Proteomes" id="UP001295469">
    <property type="component" value="Chromosome A08"/>
</dbReference>
<evidence type="ECO:0000313" key="3">
    <source>
        <dbReference type="EMBL" id="CAF2244475.1"/>
    </source>
</evidence>
<dbReference type="PANTHER" id="PTHR37245">
    <property type="entry name" value="PAMP-INDUCED SECRETED PEPTIDE 1"/>
    <property type="match status" value="1"/>
</dbReference>
<evidence type="ECO:0000256" key="1">
    <source>
        <dbReference type="SAM" id="SignalP"/>
    </source>
</evidence>
<dbReference type="Proteomes" id="UP000028999">
    <property type="component" value="Unassembled WGS sequence"/>
</dbReference>
<feature type="signal peptide" evidence="1">
    <location>
        <begin position="1"/>
        <end position="29"/>
    </location>
</feature>
<keyword evidence="5" id="KW-1185">Reference proteome</keyword>
<evidence type="ECO:0000313" key="4">
    <source>
        <dbReference type="EMBL" id="CDY14240.1"/>
    </source>
</evidence>
<dbReference type="Gramene" id="CDY14240">
    <property type="protein sequence ID" value="CDY14240"/>
    <property type="gene ID" value="GSBRNA2T00078817001"/>
</dbReference>
<sequence length="72" mass="7917">MRRVSWPTILIMVIVALLVVEHVVVPAAAGRVLTEKLGDGSATMMRVEKMTSTVDFWFQRLASGPSPRGRGH</sequence>
<dbReference type="EMBL" id="HG994372">
    <property type="protein sequence ID" value="CAF2107447.1"/>
    <property type="molecule type" value="Genomic_DNA"/>
</dbReference>
<organism evidence="4 5">
    <name type="scientific">Brassica napus</name>
    <name type="common">Rape</name>
    <dbReference type="NCBI Taxonomy" id="3708"/>
    <lineage>
        <taxon>Eukaryota</taxon>
        <taxon>Viridiplantae</taxon>
        <taxon>Streptophyta</taxon>
        <taxon>Embryophyta</taxon>
        <taxon>Tracheophyta</taxon>
        <taxon>Spermatophyta</taxon>
        <taxon>Magnoliopsida</taxon>
        <taxon>eudicotyledons</taxon>
        <taxon>Gunneridae</taxon>
        <taxon>Pentapetalae</taxon>
        <taxon>rosids</taxon>
        <taxon>malvids</taxon>
        <taxon>Brassicales</taxon>
        <taxon>Brassicaceae</taxon>
        <taxon>Brassiceae</taxon>
        <taxon>Brassica</taxon>
    </lineage>
</organism>
<dbReference type="InterPro" id="IPR040273">
    <property type="entry name" value="PIP1"/>
</dbReference>
<dbReference type="PaxDb" id="3708-A0A078E8A1"/>
<proteinExistence type="predicted"/>
<dbReference type="AlphaFoldDB" id="A0A078E8A1"/>
<reference evidence="2" key="3">
    <citation type="submission" date="2021-01" db="EMBL/GenBank/DDBJ databases">
        <authorList>
            <consortium name="Genoscope - CEA"/>
            <person name="William W."/>
        </authorList>
    </citation>
    <scope>NUCLEOTIDE SEQUENCE</scope>
</reference>
<dbReference type="EMBL" id="LK032041">
    <property type="protein sequence ID" value="CDY14240.1"/>
    <property type="molecule type" value="Genomic_DNA"/>
</dbReference>